<name>A0A0D6LZC3_9BILA</name>
<keyword evidence="2" id="KW-0812">Transmembrane</keyword>
<keyword evidence="2" id="KW-0472">Membrane</keyword>
<accession>A0A0D6LZC3</accession>
<dbReference type="AlphaFoldDB" id="A0A0D6LZC3"/>
<protein>
    <submittedName>
        <fullName evidence="3">Uncharacterized protein</fullName>
    </submittedName>
</protein>
<gene>
    <name evidence="3" type="ORF">ANCCEY_05492</name>
</gene>
<sequence length="176" mass="19503">MCAHHERGRVSMHLSRWLDREEFVPGRSSTVTTMCSKKTPKMERMLIFAYLMPSMMITIRARFAKLKHTAGLGGRVRWSVGSISDMVSPRPNPRLSHRWSAVTKRLAGHGKKSSAKAQDRDAPNETPALWITAFTEANACVTVQNSSANVLRATTESTANWTRTSATGHRAHSGNA</sequence>
<dbReference type="Proteomes" id="UP000054495">
    <property type="component" value="Unassembled WGS sequence"/>
</dbReference>
<reference evidence="3 4" key="1">
    <citation type="submission" date="2013-05" db="EMBL/GenBank/DDBJ databases">
        <title>Draft genome of the parasitic nematode Anyclostoma ceylanicum.</title>
        <authorList>
            <person name="Mitreva M."/>
        </authorList>
    </citation>
    <scope>NUCLEOTIDE SEQUENCE [LARGE SCALE GENOMIC DNA]</scope>
</reference>
<proteinExistence type="predicted"/>
<evidence type="ECO:0000256" key="2">
    <source>
        <dbReference type="SAM" id="Phobius"/>
    </source>
</evidence>
<feature type="compositionally biased region" description="Polar residues" evidence="1">
    <location>
        <begin position="157"/>
        <end position="167"/>
    </location>
</feature>
<keyword evidence="2" id="KW-1133">Transmembrane helix</keyword>
<evidence type="ECO:0000256" key="1">
    <source>
        <dbReference type="SAM" id="MobiDB-lite"/>
    </source>
</evidence>
<feature type="region of interest" description="Disordered" evidence="1">
    <location>
        <begin position="157"/>
        <end position="176"/>
    </location>
</feature>
<feature type="transmembrane region" description="Helical" evidence="2">
    <location>
        <begin position="45"/>
        <end position="63"/>
    </location>
</feature>
<evidence type="ECO:0000313" key="4">
    <source>
        <dbReference type="Proteomes" id="UP000054495"/>
    </source>
</evidence>
<organism evidence="3 4">
    <name type="scientific">Ancylostoma ceylanicum</name>
    <dbReference type="NCBI Taxonomy" id="53326"/>
    <lineage>
        <taxon>Eukaryota</taxon>
        <taxon>Metazoa</taxon>
        <taxon>Ecdysozoa</taxon>
        <taxon>Nematoda</taxon>
        <taxon>Chromadorea</taxon>
        <taxon>Rhabditida</taxon>
        <taxon>Rhabditina</taxon>
        <taxon>Rhabditomorpha</taxon>
        <taxon>Strongyloidea</taxon>
        <taxon>Ancylostomatidae</taxon>
        <taxon>Ancylostomatinae</taxon>
        <taxon>Ancylostoma</taxon>
    </lineage>
</organism>
<keyword evidence="4" id="KW-1185">Reference proteome</keyword>
<evidence type="ECO:0000313" key="3">
    <source>
        <dbReference type="EMBL" id="EPB75441.1"/>
    </source>
</evidence>
<dbReference type="EMBL" id="KE124902">
    <property type="protein sequence ID" value="EPB75441.1"/>
    <property type="molecule type" value="Genomic_DNA"/>
</dbReference>